<dbReference type="InterPro" id="IPR015421">
    <property type="entry name" value="PyrdxlP-dep_Trfase_major"/>
</dbReference>
<proteinExistence type="predicted"/>
<dbReference type="AlphaFoldDB" id="A0A6A6KDF4"/>
<evidence type="ECO:0000313" key="1">
    <source>
        <dbReference type="EMBL" id="KAF2285948.1"/>
    </source>
</evidence>
<organism evidence="1 2">
    <name type="scientific">Hevea brasiliensis</name>
    <name type="common">Para rubber tree</name>
    <name type="synonym">Siphonia brasiliensis</name>
    <dbReference type="NCBI Taxonomy" id="3981"/>
    <lineage>
        <taxon>Eukaryota</taxon>
        <taxon>Viridiplantae</taxon>
        <taxon>Streptophyta</taxon>
        <taxon>Embryophyta</taxon>
        <taxon>Tracheophyta</taxon>
        <taxon>Spermatophyta</taxon>
        <taxon>Magnoliopsida</taxon>
        <taxon>eudicotyledons</taxon>
        <taxon>Gunneridae</taxon>
        <taxon>Pentapetalae</taxon>
        <taxon>rosids</taxon>
        <taxon>fabids</taxon>
        <taxon>Malpighiales</taxon>
        <taxon>Euphorbiaceae</taxon>
        <taxon>Crotonoideae</taxon>
        <taxon>Micrandreae</taxon>
        <taxon>Hevea</taxon>
    </lineage>
</organism>
<dbReference type="Gene3D" id="3.40.640.10">
    <property type="entry name" value="Type I PLP-dependent aspartate aminotransferase-like (Major domain)"/>
    <property type="match status" value="1"/>
</dbReference>
<name>A0A6A6KDF4_HEVBR</name>
<reference evidence="1 2" key="1">
    <citation type="journal article" date="2020" name="Mol. Plant">
        <title>The Chromosome-Based Rubber Tree Genome Provides New Insights into Spurge Genome Evolution and Rubber Biosynthesis.</title>
        <authorList>
            <person name="Liu J."/>
            <person name="Shi C."/>
            <person name="Shi C.C."/>
            <person name="Li W."/>
            <person name="Zhang Q.J."/>
            <person name="Zhang Y."/>
            <person name="Li K."/>
            <person name="Lu H.F."/>
            <person name="Shi C."/>
            <person name="Zhu S.T."/>
            <person name="Xiao Z.Y."/>
            <person name="Nan H."/>
            <person name="Yue Y."/>
            <person name="Zhu X.G."/>
            <person name="Wu Y."/>
            <person name="Hong X.N."/>
            <person name="Fan G.Y."/>
            <person name="Tong Y."/>
            <person name="Zhang D."/>
            <person name="Mao C.L."/>
            <person name="Liu Y.L."/>
            <person name="Hao S.J."/>
            <person name="Liu W.Q."/>
            <person name="Lv M.Q."/>
            <person name="Zhang H.B."/>
            <person name="Liu Y."/>
            <person name="Hu-Tang G.R."/>
            <person name="Wang J.P."/>
            <person name="Wang J.H."/>
            <person name="Sun Y.H."/>
            <person name="Ni S.B."/>
            <person name="Chen W.B."/>
            <person name="Zhang X.C."/>
            <person name="Jiao Y.N."/>
            <person name="Eichler E.E."/>
            <person name="Li G.H."/>
            <person name="Liu X."/>
            <person name="Gao L.Z."/>
        </authorList>
    </citation>
    <scope>NUCLEOTIDE SEQUENCE [LARGE SCALE GENOMIC DNA]</scope>
    <source>
        <strain evidence="2">cv. GT1</strain>
        <tissue evidence="1">Leaf</tissue>
    </source>
</reference>
<dbReference type="EMBL" id="JAAGAX010000017">
    <property type="protein sequence ID" value="KAF2285948.1"/>
    <property type="molecule type" value="Genomic_DNA"/>
</dbReference>
<dbReference type="SUPFAM" id="SSF53383">
    <property type="entry name" value="PLP-dependent transferases"/>
    <property type="match status" value="1"/>
</dbReference>
<dbReference type="Gene3D" id="3.90.1150.60">
    <property type="entry name" value="Methioning gamme-lyase, C-terminal domain"/>
    <property type="match status" value="1"/>
</dbReference>
<keyword evidence="2" id="KW-1185">Reference proteome</keyword>
<accession>A0A6A6KDF4</accession>
<dbReference type="InterPro" id="IPR009651">
    <property type="entry name" value="Met_g_lyase_put"/>
</dbReference>
<sequence>MQALCCATLAYPGQSVSVFMPVKACSRTQVSFHRHDNPFVPEVVKALDSLHAEFRAVDYLVACNTSRVLKAFQNARIGSHHFGGSTGYGHDEVGGREALDQAFAEIVGAESAIVRSQFFSGTHAITCALFAFLRPGDELLAVAGAPYDTLEEVIGKRDSHGLGSLKDFGLAEDGGLDWDALMSALKPHTRCALIQRSCGYSWRRSLSVNEIGRAIEMIKMQNPNCLVMVDNCYGEFVEKIEPPMVGADLIAGSLIKNPGGTIAPCGGYVAGRKKWVEAAAARLSAPGLGMECGSTPGDIMRTYFQGLFLSPQMVGEAIKGTFLIAEVMASRGYKVQPLPRIARHDTVQAVQLGSREHLLAFCEAVQRSSPVGSFTKPVAGSTTGYASEVIFADGTFIDGSTSELSCDGPLREPFAVFCQARWSNLMVRFWKPKIIIVELAKAIGVDAVYAHIELSHDKVQAKEKIEAAVKIVVQR</sequence>
<dbReference type="Proteomes" id="UP000467840">
    <property type="component" value="Chromosome 3"/>
</dbReference>
<protein>
    <submittedName>
        <fullName evidence="1">Uncharacterized protein</fullName>
    </submittedName>
</protein>
<dbReference type="PANTHER" id="PTHR46658">
    <property type="entry name" value="CYS OR MET METABOLISM PYRIDOXAL-PHOSPHATE-DEPENDENT ENZYME"/>
    <property type="match status" value="1"/>
</dbReference>
<dbReference type="PANTHER" id="PTHR46658:SF1">
    <property type="entry name" value="CYS OR MET METABOLISM PYRIDOXAL-PHOSPHATE-DEPENDENT ENZYME"/>
    <property type="match status" value="1"/>
</dbReference>
<comment type="caution">
    <text evidence="1">The sequence shown here is derived from an EMBL/GenBank/DDBJ whole genome shotgun (WGS) entry which is preliminary data.</text>
</comment>
<gene>
    <name evidence="1" type="ORF">GH714_009142</name>
</gene>
<dbReference type="Pfam" id="PF06838">
    <property type="entry name" value="Met_gamma_lyase"/>
    <property type="match status" value="1"/>
</dbReference>
<evidence type="ECO:0000313" key="2">
    <source>
        <dbReference type="Proteomes" id="UP000467840"/>
    </source>
</evidence>
<dbReference type="InterPro" id="IPR015424">
    <property type="entry name" value="PyrdxlP-dep_Trfase"/>
</dbReference>